<comment type="caution">
    <text evidence="1">The sequence shown here is derived from an EMBL/GenBank/DDBJ whole genome shotgun (WGS) entry which is preliminary data.</text>
</comment>
<reference evidence="1 2" key="1">
    <citation type="submission" date="2019-02" db="EMBL/GenBank/DDBJ databases">
        <title>Pedobacter sp. RP-3-11 sp. nov., isolated from Arctic soil.</title>
        <authorList>
            <person name="Dahal R.H."/>
        </authorList>
    </citation>
    <scope>NUCLEOTIDE SEQUENCE [LARGE SCALE GENOMIC DNA]</scope>
    <source>
        <strain evidence="1 2">RP-3-11</strain>
    </source>
</reference>
<evidence type="ECO:0000313" key="2">
    <source>
        <dbReference type="Proteomes" id="UP000291485"/>
    </source>
</evidence>
<evidence type="ECO:0000313" key="1">
    <source>
        <dbReference type="EMBL" id="TCD13018.1"/>
    </source>
</evidence>
<dbReference type="PROSITE" id="PS51257">
    <property type="entry name" value="PROKAR_LIPOPROTEIN"/>
    <property type="match status" value="1"/>
</dbReference>
<dbReference type="EMBL" id="SJSN01000001">
    <property type="protein sequence ID" value="TCD13018.1"/>
    <property type="molecule type" value="Genomic_DNA"/>
</dbReference>
<name>A0A4R0PAQ4_9SPHI</name>
<accession>A0A4R0PAQ4</accession>
<organism evidence="1 2">
    <name type="scientific">Pedobacter frigidisoli</name>
    <dbReference type="NCBI Taxonomy" id="2530455"/>
    <lineage>
        <taxon>Bacteria</taxon>
        <taxon>Pseudomonadati</taxon>
        <taxon>Bacteroidota</taxon>
        <taxon>Sphingobacteriia</taxon>
        <taxon>Sphingobacteriales</taxon>
        <taxon>Sphingobacteriaceae</taxon>
        <taxon>Pedobacter</taxon>
    </lineage>
</organism>
<proteinExistence type="predicted"/>
<dbReference type="AlphaFoldDB" id="A0A4R0PAQ4"/>
<dbReference type="Proteomes" id="UP000291485">
    <property type="component" value="Unassembled WGS sequence"/>
</dbReference>
<sequence>MIDKIDMRKISILVIAVFFFFGCKQKFTIYPTFYYWKTDYKNKKAETNYLEQFKSKSLYVRIMDIDFNPDIQQPTPVSPINFSDPLPKQIDIIPVVFIVNHIFDKIDTKQSDLLADRIAKFVDAKVKQAGKSNYTELQIDCDWTKTTRDRYFSFLEELKKHPILKGKTISVTLRLHQVKNIISSGIPPVKKALLMCYNMGNLRKYGEQNSILDQHEMDVYLKDFLENYPLKLDVALPIFEWAVVFRNQQYAGISKRITQAKIDDKKLFKQRGTSILYDLLLDYPAAGLKQGDVIRWEKISPQNLFATSKFLSRYLKPEERNLVFYHLDTDLLKHFTNEELQKVIANF</sequence>
<protein>
    <recommendedName>
        <fullName evidence="3">Lipoprotein</fullName>
    </recommendedName>
</protein>
<dbReference type="OrthoDB" id="634553at2"/>
<gene>
    <name evidence="1" type="ORF">EZ449_00740</name>
</gene>
<evidence type="ECO:0008006" key="3">
    <source>
        <dbReference type="Google" id="ProtNLM"/>
    </source>
</evidence>
<keyword evidence="2" id="KW-1185">Reference proteome</keyword>